<keyword evidence="3" id="KW-1185">Reference proteome</keyword>
<feature type="chain" id="PRO_5040888240" evidence="1">
    <location>
        <begin position="21"/>
        <end position="231"/>
    </location>
</feature>
<organism evidence="2 3">
    <name type="scientific">Tahibacter soli</name>
    <dbReference type="NCBI Taxonomy" id="2983605"/>
    <lineage>
        <taxon>Bacteria</taxon>
        <taxon>Pseudomonadati</taxon>
        <taxon>Pseudomonadota</taxon>
        <taxon>Gammaproteobacteria</taxon>
        <taxon>Lysobacterales</taxon>
        <taxon>Rhodanobacteraceae</taxon>
        <taxon>Tahibacter</taxon>
    </lineage>
</organism>
<dbReference type="AlphaFoldDB" id="A0A9X3YQU5"/>
<proteinExistence type="predicted"/>
<sequence>MIIHCCTSLLLLLAGGAAFAAPPQAAEADFAQASARVDTPARAGADRALRDFAAQWQAEAGTLPQGFPFDVADVADLAGAKVGYGFRVYEADPATLLAGSSLDASLRATGTWRFNVTLDGRPIGLMTLVEDAGGWQAVSFGGAGLAKEIDAVVDARAGQALRYVRVNAATSDFIAVGDGGKARYAPLRAARESLRLAAVGKHGGDGLYADAELAAQLRDGVGRGLAGQQGE</sequence>
<gene>
    <name evidence="2" type="ORF">OD750_025090</name>
</gene>
<feature type="signal peptide" evidence="1">
    <location>
        <begin position="1"/>
        <end position="20"/>
    </location>
</feature>
<protein>
    <submittedName>
        <fullName evidence="2">Uncharacterized protein</fullName>
    </submittedName>
</protein>
<accession>A0A9X3YQU5</accession>
<evidence type="ECO:0000313" key="3">
    <source>
        <dbReference type="Proteomes" id="UP001139971"/>
    </source>
</evidence>
<reference evidence="2" key="1">
    <citation type="submission" date="2023-02" db="EMBL/GenBank/DDBJ databases">
        <title>Tahibacter soli sp. nov. isolated from soil.</title>
        <authorList>
            <person name="Baek J.H."/>
            <person name="Lee J.K."/>
            <person name="Choi D.G."/>
            <person name="Jeon C.O."/>
        </authorList>
    </citation>
    <scope>NUCLEOTIDE SEQUENCE</scope>
    <source>
        <strain evidence="2">BL</strain>
    </source>
</reference>
<name>A0A9X3YQU5_9GAMM</name>
<dbReference type="EMBL" id="JAOVZO020000020">
    <property type="protein sequence ID" value="MDC8015815.1"/>
    <property type="molecule type" value="Genomic_DNA"/>
</dbReference>
<dbReference type="Proteomes" id="UP001139971">
    <property type="component" value="Unassembled WGS sequence"/>
</dbReference>
<evidence type="ECO:0000256" key="1">
    <source>
        <dbReference type="SAM" id="SignalP"/>
    </source>
</evidence>
<comment type="caution">
    <text evidence="2">The sequence shown here is derived from an EMBL/GenBank/DDBJ whole genome shotgun (WGS) entry which is preliminary data.</text>
</comment>
<evidence type="ECO:0000313" key="2">
    <source>
        <dbReference type="EMBL" id="MDC8015815.1"/>
    </source>
</evidence>
<keyword evidence="1" id="KW-0732">Signal</keyword>
<dbReference type="RefSeq" id="WP_263541360.1">
    <property type="nucleotide sequence ID" value="NZ_JAOVZO020000020.1"/>
</dbReference>